<dbReference type="FunFam" id="3.40.50.300:FF:000044">
    <property type="entry name" value="Dynein heavy chain 5, axonemal"/>
    <property type="match status" value="1"/>
</dbReference>
<evidence type="ECO:0000256" key="2">
    <source>
        <dbReference type="ARBA" id="ARBA00008887"/>
    </source>
</evidence>
<dbReference type="InterPro" id="IPR043160">
    <property type="entry name" value="Dynein_C_barrel"/>
</dbReference>
<dbReference type="Gene3D" id="1.20.140.100">
    <property type="entry name" value="Dynein heavy chain, N-terminal domain 2"/>
    <property type="match status" value="1"/>
</dbReference>
<dbReference type="InterPro" id="IPR035706">
    <property type="entry name" value="AAA_9"/>
</dbReference>
<dbReference type="Pfam" id="PF03028">
    <property type="entry name" value="Dynein_heavy"/>
    <property type="match status" value="1"/>
</dbReference>
<dbReference type="Gene3D" id="3.10.490.20">
    <property type="match status" value="1"/>
</dbReference>
<dbReference type="InterPro" id="IPR041228">
    <property type="entry name" value="Dynein_C"/>
</dbReference>
<keyword evidence="11" id="KW-0505">Motor protein</keyword>
<evidence type="ECO:0000256" key="9">
    <source>
        <dbReference type="ARBA" id="ARBA00023054"/>
    </source>
</evidence>
<dbReference type="GO" id="GO:0005524">
    <property type="term" value="F:ATP binding"/>
    <property type="evidence" value="ECO:0007669"/>
    <property type="project" value="UniProtKB-KW"/>
</dbReference>
<dbReference type="FunFam" id="1.20.920.30:FF:000005">
    <property type="entry name" value="Dynein, axonemal, heavy chain 2"/>
    <property type="match status" value="1"/>
</dbReference>
<keyword evidence="8" id="KW-0243">Dynein</keyword>
<feature type="coiled-coil region" evidence="14">
    <location>
        <begin position="2802"/>
        <end position="2873"/>
    </location>
</feature>
<dbReference type="FunFam" id="3.10.490.20:FF:000008">
    <property type="entry name" value="dynein heavy chain 2, axonemal"/>
    <property type="match status" value="1"/>
</dbReference>
<dbReference type="FunFam" id="1.20.920.20:FF:000001">
    <property type="entry name" value="dynein heavy chain 2, axonemal"/>
    <property type="match status" value="1"/>
</dbReference>
<dbReference type="InterPro" id="IPR027417">
    <property type="entry name" value="P-loop_NTPase"/>
</dbReference>
<sequence length="3663" mass="420479">GVTEESWTEENVKPLDQFVADTSVVEGLFYFTRPVGAIITEENFADVIQFDILYRRTGETFLYIPVEAQHLSAEEASKDGKLVDRLEECSLKVKETLSLLGLLKESHEELLSLKPREIMSKLYDIVFFIRVIWNNAPHFNTSERIIGLFYKVTNEIIRLCSVNISLDRIFGGHVISSKQVLNDCIHCCEHWKDMYLHVSKIYHQVLDDIVRKNFLEWSQKLDEQPMNKLKRPLLVRCRNMKLDSNLDELLELIAEVQGWERMGFEIPRKVSDIKQIEEDIRILREKTGMLVRSYNVIGQLSPDERVLFSEQLFFIDSKIKPGLTKLLWSDQRDSNHFIDNSLPHVDKHLVAYTERVDDMVENAFHCNIRDSMNKLCRAITEDSKMSHRPLFEVVILEFSPSEVELKEAVNILPQLISIISEFKRLPELLSCKESNANPIHINIQDEDIKKTQAEVTAGISAIAEKLKAYLNTWSKHKHIWEEDMDRVMQGYKNTKASGSCFDEEIQSIQSEDTIVTIQFVMLVCSPLKASLGLYCSEWQKRFLQLLLEMTTSSLQELYRSMQNNADLMKHSQTLEEFKESQTLLETVKGGLDRMEAEFPLIHDRFAILDKYEVQAMREQLNDKWIWFKEVLIQSDIVLKKDKEMLKKNLFLQFEESKIYPTLPEFLTKPFGSNLSIDQALKQIEEHRARLEARRQEQLTILHGLSFFEIKQNPDENIRIMEKDLGNLQQAWEISQEWEENWNNWKDSHLAQLQTQSMERAAMELFNKLQILQKDLRGQEWEIVNISKSKIKWFKQILSLITDLKNPALKDHWRQICKNLKCTFDPTSADFTLERILSLKLDLYAGIISKISGAASKELSIEQGTENIFQAVDDTQVILSKMRASCYVEAFEAEVDQWEQRLSHLLEVVEMILAVQRNWIYLEEFVDLSENWKTIMAGLYKNNNALEGTRHPLLEKLSNINPQLEEILKSFDTYLVSKRQSFPRFYFLSNDNVLDILGHSGNPESMQPYVKKCFCNTKGLWFDELITGSQIEWTSDVNNSLSNGAKNPSLKSLISTLKCYSEMIHSDLSNTMRLKVVALITVKVHARDIIDKLIKTGCKDANAFEWLCQLRYYLDRCIIRQTNSQFKYGCEFLGNSGRLVNTPLTDCYMTLTTALHLHRGGTIKGPAGTGKTETVKDLSKSLGMHFVVVNCSEGLGYKSMGRLFSGLAQTGAWGCFDEFNHINMEVLSVVAQQIHFLLTALSAVKSMFQFEGQEIRLVPSCGIFITMSPYAGCTELPDNLKSMFRPVSMVVPDSAMITQILLLTEGFHHCTLLAKKVVTLYSLAEQQLSMQDHYNFGLCALTSLIHYAGKKLQLKDAIEKELRQSGFQVNSFTVTKAIQLYETKNSRHSSMLVGKTCSAKTVTWRILQQALNALNQKGEPDFKQVQEFPLNPKSMSLGELYGHYHLSTNRWIDGVLSSLMRSACADTPDEKWIVLDGPVDTLWVESLNSVMDDNKVLTLINGERILLADEVSLLFEVENLATASPATVSRCGIVYNDYDDLGWKPYLQSWLEKRPKVEIEHLKEAIDKYLETILDFKKTNCRELIPITELNGVMSLCRLYDSLATPSNGVNTSDTESLGMVVELWFTFSLIWSICASVDEDGLKKMDYKLRVINSTFPAKDTVYDYYVDPKNKSWVSFENQLPKNWHYDPSAPFYEIMVPTVDTVRYNLLVKALVLNQHPVLLTGPVGTGKTSVAQNVLQGLDKKCTAVTINMSAQMTSNKIQKIIERRVKQRTRGVFFPGAGRKMLCFLDDLNMPAHDQFGSQPPLELLRFWIDYGFWYDHQKQTRRYIKDTFLLATMGPPGVGRTQISARFQSSFHVINMTFPSLQDSRIKCIFSTIMNQKLHNFDRVWSLAETVTQATLKLYDAVKAAFLPTPAKIHYLFNLRDISKQVFQGLLRAHPHFHDTKKDFTRLWIHECFVFSDRLVNQSDTNSFINLLKEILASHFDLTLRSICPDEEPPIFGDFMSDSHVYEDIVDQKTLKKFMETQLKDYNKRPGVVPVNLVLFTDAIKHIRIVRVIGQPRGNMLLVGIGCSGRQSLSKMAAFICGYQIFQVELTKQFNKQEFREIKKLYRLAGVDNKPTVFLFNDTQIVDESFLEDINNILSSGEVPNLYTQKELAEVCKALSGFARKEEVQETPDSLFSYLINRVRNNLHIVFCMSPIGKSFNRILQYPAIVNCTTIDWFSEWPKDALLEVAEKSLNGLDLIHGKVANIFVTTHQSVVQLSQRMKVELKKYNYVSQTDYLELLSGYKLLEEKRCELGEQFSKLQKGLFKISDTQQKVTAMTLELEGAKKQVVDLEKESDQYLSIIAKQKMEADDQQRQRVLENSKNIQAEELQCKAMAENAQRELDKSMPALEEALKALESLNKADMREIKSYGSPPALVETVMRAVMTLLGKEPTWAEAKTQLFIKTLINFDKDAISDRILSKVNGYYQLKDFQPEVIGNVSLAAKSLCMWVRAMDYGHIYREVEPKRAQLKAAMCQIKEKETAFAKAKQKLQELAEELNELQEKLAKKLIMKDNLRQKSQDMEEKLDRADKLVKGLAGEKVRWEERVAGLEKNMGYLVGDCLLAASFLTYMGPFLSNCRDELLNIWIKEESKIQFSPGFSFAGFLSNPAAVRNWKTQGLQSDTFSTENGVIITHFSDLKVIDFQMPDFLRILENAIQDGNPVLLQNVQEELDPSLNPVLNKSFIHIGRLMLKLCDKNVEYNPEFRFYITTKMPNPHFRPEIASKTTIVNFAVKEQGLESQLLGILVRMERSDLEQQKDSLVISIADHKQSLQDLEDKILQLNEASGSLLDDVQLINTLLVSKETAITISEQLDRSQQTELKIDSAREQAYRPCAQRASILFFILNDMSLIDPMYQFSLDAYIKLFTVNIAKSMEKDTVDLEKRIRNLNDYHTYAVYYACQGLFEVHKLIFSFQMCIKIPEVATHLNMDELRFFLRGGVVIDNDDRIKNPYSNWLSDSSWDNITELDKLPFFNGIVHSFKSSLRDWKLWYTNPEPEKAPLPNVFQKLLIVRSLRQDRLSFCIRSFICYQLGDQFQDPPVLDMKAVVDESTCCTPLIFLLTPGVDPKGALMQLAEASGMKECFKALSLGQGQAPIAKSLIEEGVKHWVYLANCHLCLSWMPELDKLIRELQVQKTNPNFRLWLSSSPHPKFPITILQAGITMTIEQPKGLKANMKHLYHMMTENQLTRCTKPTLYEKLLYSLCFFHSIMLERRKFRQMGWNAVYSFSDSDFEASESLLCLYLEKYEEVPWDALRCLIAGVIYGGHITDEWDRRLMNTYFNDYFSLAGIHTTIEVLPTTELPEVFGQHPNAEIACQITENCTLFNMLLSLQPQETGDTSAVARPSKEETVLKLLKDLHKKIPTPIDCERTRTLLQDNQSPLKVVLLQEIQSYNSLLETISSLEELEKGIKGYVVMSPDMEETFNYIYNGQVPPLWEKAYLSLKPLGAWMQDLCQRVDQFACWARTLQPPIQLWLSGFTRPNALLTAVLQSTARKHNIPVETLSWEFVVSTVDYRQLCTMPEDGVYITGLYLEGAGWNGWNSCLVDPEPMEMVCRIPTIHFKPVKKSKKMPHIYRCPVYYIPARAGRAGRPSFVVTVQLQSGAVAPEHWIKRGTALLMSLEN</sequence>
<dbReference type="GO" id="GO:0030286">
    <property type="term" value="C:dynein complex"/>
    <property type="evidence" value="ECO:0007669"/>
    <property type="project" value="UniProtKB-KW"/>
</dbReference>
<feature type="coiled-coil region" evidence="14">
    <location>
        <begin position="2515"/>
        <end position="2598"/>
    </location>
</feature>
<dbReference type="InterPro" id="IPR035699">
    <property type="entry name" value="AAA_6"/>
</dbReference>
<evidence type="ECO:0000256" key="5">
    <source>
        <dbReference type="ARBA" id="ARBA00022737"/>
    </source>
</evidence>
<comment type="similarity">
    <text evidence="2">Belongs to the dynein heavy chain family.</text>
</comment>
<dbReference type="Gene3D" id="1.20.920.20">
    <property type="match status" value="1"/>
</dbReference>
<feature type="coiled-coil region" evidence="14">
    <location>
        <begin position="673"/>
        <end position="700"/>
    </location>
</feature>
<dbReference type="Gene3D" id="1.20.920.30">
    <property type="match status" value="1"/>
</dbReference>
<evidence type="ECO:0000256" key="10">
    <source>
        <dbReference type="ARBA" id="ARBA00023069"/>
    </source>
</evidence>
<dbReference type="STRING" id="28743.ENSCVAP00000005797"/>
<dbReference type="InterPro" id="IPR004273">
    <property type="entry name" value="Dynein_heavy_D6_P-loop"/>
</dbReference>
<dbReference type="FunFam" id="1.10.472.130:FF:000003">
    <property type="entry name" value="Dynein, axonemal, heavy chain 2"/>
    <property type="match status" value="1"/>
</dbReference>
<proteinExistence type="inferred from homology"/>
<dbReference type="FunFam" id="3.40.50.300:FF:000153">
    <property type="entry name" value="Dynein axonemal heavy chain 1"/>
    <property type="match status" value="1"/>
</dbReference>
<dbReference type="Pfam" id="PF12781">
    <property type="entry name" value="AAA_9"/>
    <property type="match status" value="1"/>
</dbReference>
<dbReference type="GeneTree" id="ENSGT00940000157623"/>
<keyword evidence="3" id="KW-0963">Cytoplasm</keyword>
<organism evidence="16 17">
    <name type="scientific">Cyprinodon variegatus</name>
    <name type="common">Sheepshead minnow</name>
    <dbReference type="NCBI Taxonomy" id="28743"/>
    <lineage>
        <taxon>Eukaryota</taxon>
        <taxon>Metazoa</taxon>
        <taxon>Chordata</taxon>
        <taxon>Craniata</taxon>
        <taxon>Vertebrata</taxon>
        <taxon>Euteleostomi</taxon>
        <taxon>Actinopterygii</taxon>
        <taxon>Neopterygii</taxon>
        <taxon>Teleostei</taxon>
        <taxon>Neoteleostei</taxon>
        <taxon>Acanthomorphata</taxon>
        <taxon>Ovalentaria</taxon>
        <taxon>Atherinomorphae</taxon>
        <taxon>Cyprinodontiformes</taxon>
        <taxon>Cyprinodontidae</taxon>
        <taxon>Cyprinodon</taxon>
    </lineage>
</organism>
<reference evidence="16" key="2">
    <citation type="submission" date="2025-09" db="UniProtKB">
        <authorList>
            <consortium name="Ensembl"/>
        </authorList>
    </citation>
    <scope>IDENTIFICATION</scope>
</reference>
<evidence type="ECO:0000256" key="7">
    <source>
        <dbReference type="ARBA" id="ARBA00022840"/>
    </source>
</evidence>
<dbReference type="GO" id="GO:0051959">
    <property type="term" value="F:dynein light intermediate chain binding"/>
    <property type="evidence" value="ECO:0007669"/>
    <property type="project" value="InterPro"/>
</dbReference>
<keyword evidence="9 14" id="KW-0175">Coiled coil</keyword>
<keyword evidence="6" id="KW-0547">Nucleotide-binding</keyword>
<dbReference type="InterPro" id="IPR056759">
    <property type="entry name" value="DYH2-5-8_CC"/>
</dbReference>
<dbReference type="Pfam" id="PF18199">
    <property type="entry name" value="Dynein_C"/>
    <property type="match status" value="1"/>
</dbReference>
<dbReference type="GO" id="GO:0005930">
    <property type="term" value="C:axoneme"/>
    <property type="evidence" value="ECO:0007669"/>
    <property type="project" value="UniProtKB-SubCell"/>
</dbReference>
<dbReference type="InterPro" id="IPR024317">
    <property type="entry name" value="Dynein_heavy_chain_D4_dom"/>
</dbReference>
<dbReference type="InterPro" id="IPR003593">
    <property type="entry name" value="AAA+_ATPase"/>
</dbReference>
<keyword evidence="10" id="KW-0969">Cilium</keyword>
<dbReference type="InterPro" id="IPR041466">
    <property type="entry name" value="Dynein_AAA5_ext"/>
</dbReference>
<dbReference type="GO" id="GO:0008569">
    <property type="term" value="F:minus-end-directed microtubule motor activity"/>
    <property type="evidence" value="ECO:0007669"/>
    <property type="project" value="InterPro"/>
</dbReference>
<keyword evidence="5" id="KW-0677">Repeat</keyword>
<dbReference type="Pfam" id="PF17852">
    <property type="entry name" value="Dynein_AAA_lid"/>
    <property type="match status" value="1"/>
</dbReference>
<evidence type="ECO:0000256" key="1">
    <source>
        <dbReference type="ARBA" id="ARBA00004430"/>
    </source>
</evidence>
<dbReference type="GO" id="GO:0005874">
    <property type="term" value="C:microtubule"/>
    <property type="evidence" value="ECO:0007669"/>
    <property type="project" value="UniProtKB-KW"/>
</dbReference>
<dbReference type="PANTHER" id="PTHR45703">
    <property type="entry name" value="DYNEIN HEAVY CHAIN"/>
    <property type="match status" value="1"/>
</dbReference>
<dbReference type="InterPro" id="IPR024743">
    <property type="entry name" value="Dynein_HC_stalk"/>
</dbReference>
<dbReference type="FunFam" id="1.20.1270.280:FF:000007">
    <property type="entry name" value="dynein heavy chain 2, axonemal"/>
    <property type="match status" value="1"/>
</dbReference>
<protein>
    <submittedName>
        <fullName evidence="16">Dynein, axonemal, heavy chain 2</fullName>
    </submittedName>
</protein>
<dbReference type="OMA" id="ILKNDMQ"/>
<dbReference type="Pfam" id="PF08393">
    <property type="entry name" value="DHC_N2"/>
    <property type="match status" value="1"/>
</dbReference>
<evidence type="ECO:0000259" key="15">
    <source>
        <dbReference type="SMART" id="SM00382"/>
    </source>
</evidence>
<dbReference type="SMART" id="SM00382">
    <property type="entry name" value="AAA"/>
    <property type="match status" value="2"/>
</dbReference>
<evidence type="ECO:0000256" key="14">
    <source>
        <dbReference type="SAM" id="Coils"/>
    </source>
</evidence>
<evidence type="ECO:0000256" key="12">
    <source>
        <dbReference type="ARBA" id="ARBA00023212"/>
    </source>
</evidence>
<feature type="domain" description="AAA+ ATPase" evidence="15">
    <location>
        <begin position="1716"/>
        <end position="1862"/>
    </location>
</feature>
<dbReference type="Pfam" id="PF12774">
    <property type="entry name" value="AAA_6"/>
    <property type="match status" value="2"/>
</dbReference>
<dbReference type="Pfam" id="PF08385">
    <property type="entry name" value="DHC_N1"/>
    <property type="match status" value="2"/>
</dbReference>
<dbReference type="Proteomes" id="UP000265020">
    <property type="component" value="Unassembled WGS sequence"/>
</dbReference>
<dbReference type="GO" id="GO:0007018">
    <property type="term" value="P:microtubule-based movement"/>
    <property type="evidence" value="ECO:0007669"/>
    <property type="project" value="InterPro"/>
</dbReference>
<dbReference type="Gene3D" id="1.10.8.720">
    <property type="entry name" value="Region D6 of dynein motor"/>
    <property type="match status" value="1"/>
</dbReference>
<dbReference type="InterPro" id="IPR042219">
    <property type="entry name" value="AAA_lid_11_sf"/>
</dbReference>
<keyword evidence="7" id="KW-0067">ATP-binding</keyword>
<dbReference type="Pfam" id="PF17857">
    <property type="entry name" value="AAA_lid_1"/>
    <property type="match status" value="1"/>
</dbReference>
<name>A0A3Q2CKM8_CYPVA</name>
<dbReference type="Gene3D" id="1.20.58.1120">
    <property type="match status" value="1"/>
</dbReference>
<dbReference type="InterPro" id="IPR042222">
    <property type="entry name" value="Dynein_2_N"/>
</dbReference>
<evidence type="ECO:0000256" key="13">
    <source>
        <dbReference type="ARBA" id="ARBA00023273"/>
    </source>
</evidence>
<dbReference type="InterPro" id="IPR041658">
    <property type="entry name" value="AAA_lid_11"/>
</dbReference>
<dbReference type="Pfam" id="PF12780">
    <property type="entry name" value="AAA_8"/>
    <property type="match status" value="1"/>
</dbReference>
<evidence type="ECO:0000256" key="3">
    <source>
        <dbReference type="ARBA" id="ARBA00022490"/>
    </source>
</evidence>
<dbReference type="SUPFAM" id="SSF52540">
    <property type="entry name" value="P-loop containing nucleoside triphosphate hydrolases"/>
    <property type="match status" value="4"/>
</dbReference>
<evidence type="ECO:0000256" key="4">
    <source>
        <dbReference type="ARBA" id="ARBA00022701"/>
    </source>
</evidence>
<reference evidence="16" key="1">
    <citation type="submission" date="2025-08" db="UniProtKB">
        <authorList>
            <consortium name="Ensembl"/>
        </authorList>
    </citation>
    <scope>IDENTIFICATION</scope>
</reference>
<dbReference type="GO" id="GO:0031514">
    <property type="term" value="C:motile cilium"/>
    <property type="evidence" value="ECO:0007669"/>
    <property type="project" value="UniProtKB-ARBA"/>
</dbReference>
<feature type="coiled-coil region" evidence="14">
    <location>
        <begin position="2313"/>
        <end position="2347"/>
    </location>
</feature>
<evidence type="ECO:0000313" key="17">
    <source>
        <dbReference type="Proteomes" id="UP000265020"/>
    </source>
</evidence>
<dbReference type="InterPro" id="IPR013602">
    <property type="entry name" value="Dynein_heavy_linker"/>
</dbReference>
<feature type="domain" description="AAA+ ATPase" evidence="15">
    <location>
        <begin position="1156"/>
        <end position="1293"/>
    </location>
</feature>
<dbReference type="Gene3D" id="6.10.140.1060">
    <property type="match status" value="1"/>
</dbReference>
<dbReference type="Ensembl" id="ENSCVAT00000006080.1">
    <property type="protein sequence ID" value="ENSCVAP00000005797.1"/>
    <property type="gene ID" value="ENSCVAG00000007388.1"/>
</dbReference>
<dbReference type="Pfam" id="PF12777">
    <property type="entry name" value="MT"/>
    <property type="match status" value="1"/>
</dbReference>
<dbReference type="GO" id="GO:0045505">
    <property type="term" value="F:dynein intermediate chain binding"/>
    <property type="evidence" value="ECO:0007669"/>
    <property type="project" value="InterPro"/>
</dbReference>
<keyword evidence="4" id="KW-0493">Microtubule</keyword>
<evidence type="ECO:0000256" key="11">
    <source>
        <dbReference type="ARBA" id="ARBA00023175"/>
    </source>
</evidence>
<keyword evidence="17" id="KW-1185">Reference proteome</keyword>
<dbReference type="FunFam" id="3.40.50.300:FF:002141">
    <property type="entry name" value="Dynein heavy chain"/>
    <property type="match status" value="1"/>
</dbReference>
<evidence type="ECO:0000313" key="16">
    <source>
        <dbReference type="Ensembl" id="ENSCVAP00000005797.1"/>
    </source>
</evidence>
<dbReference type="InterPro" id="IPR041589">
    <property type="entry name" value="DNAH3_AAA_lid_1"/>
</dbReference>
<dbReference type="InterPro" id="IPR026983">
    <property type="entry name" value="DHC"/>
</dbReference>
<dbReference type="Gene3D" id="3.40.50.300">
    <property type="entry name" value="P-loop containing nucleotide triphosphate hydrolases"/>
    <property type="match status" value="5"/>
</dbReference>
<evidence type="ECO:0000256" key="6">
    <source>
        <dbReference type="ARBA" id="ARBA00022741"/>
    </source>
</evidence>
<keyword evidence="13" id="KW-0966">Cell projection</keyword>
<dbReference type="InterPro" id="IPR013594">
    <property type="entry name" value="Dynein_heavy_tail"/>
</dbReference>
<dbReference type="FunFam" id="1.10.8.1220:FF:000001">
    <property type="entry name" value="Dynein axonemal heavy chain 5"/>
    <property type="match status" value="1"/>
</dbReference>
<keyword evidence="12" id="KW-0206">Cytoskeleton</keyword>
<dbReference type="Pfam" id="PF18198">
    <property type="entry name" value="AAA_lid_11"/>
    <property type="match status" value="1"/>
</dbReference>
<dbReference type="Gene3D" id="1.20.1270.280">
    <property type="match status" value="1"/>
</dbReference>
<evidence type="ECO:0000256" key="8">
    <source>
        <dbReference type="ARBA" id="ARBA00023017"/>
    </source>
</evidence>
<dbReference type="Pfam" id="PF25007">
    <property type="entry name" value="DYH2-5-8_CC"/>
    <property type="match status" value="1"/>
</dbReference>
<comment type="subcellular location">
    <subcellularLocation>
        <location evidence="1">Cytoplasm</location>
        <location evidence="1">Cytoskeleton</location>
        <location evidence="1">Cilium axoneme</location>
    </subcellularLocation>
</comment>
<dbReference type="Gene3D" id="1.10.8.1220">
    <property type="match status" value="1"/>
</dbReference>
<dbReference type="PANTHER" id="PTHR45703:SF32">
    <property type="entry name" value="DYNEINS HEAVY CHAIN"/>
    <property type="match status" value="1"/>
</dbReference>
<dbReference type="Pfam" id="PF12775">
    <property type="entry name" value="AAA_7"/>
    <property type="match status" value="1"/>
</dbReference>
<dbReference type="Gene3D" id="1.10.472.130">
    <property type="match status" value="1"/>
</dbReference>
<accession>A0A3Q2CKM8</accession>